<sequence>GAVMAIGLDGIPRYTVPYGMAGGVPTVYAGQPYPLQTSLLDGGDIVPPDNVVYLDAYGQVIQRAPIMPLEDGRDPRDSRPPQPYGRGERGGGYRGRGRGSGSGANYERMENDRRYRDEVERRRRKEDRHHDDRRGGERDRERERGSRDDRDDRRRRDEPREDDRHRRRERRDKSEERERRREEEAIEATIKDLEERITCVTIIN</sequence>
<gene>
    <name evidence="2" type="ORF">PFISCL1PPCAC_18917</name>
</gene>
<accession>A0AAV5W789</accession>
<feature type="compositionally biased region" description="Basic and acidic residues" evidence="1">
    <location>
        <begin position="171"/>
        <end position="185"/>
    </location>
</feature>
<name>A0AAV5W789_9BILA</name>
<feature type="region of interest" description="Disordered" evidence="1">
    <location>
        <begin position="65"/>
        <end position="185"/>
    </location>
</feature>
<feature type="compositionally biased region" description="Gly residues" evidence="1">
    <location>
        <begin position="92"/>
        <end position="102"/>
    </location>
</feature>
<organism evidence="2 3">
    <name type="scientific">Pristionchus fissidentatus</name>
    <dbReference type="NCBI Taxonomy" id="1538716"/>
    <lineage>
        <taxon>Eukaryota</taxon>
        <taxon>Metazoa</taxon>
        <taxon>Ecdysozoa</taxon>
        <taxon>Nematoda</taxon>
        <taxon>Chromadorea</taxon>
        <taxon>Rhabditida</taxon>
        <taxon>Rhabditina</taxon>
        <taxon>Diplogasteromorpha</taxon>
        <taxon>Diplogasteroidea</taxon>
        <taxon>Neodiplogasteridae</taxon>
        <taxon>Pristionchus</taxon>
    </lineage>
</organism>
<protein>
    <submittedName>
        <fullName evidence="2">Uncharacterized protein</fullName>
    </submittedName>
</protein>
<feature type="compositionally biased region" description="Basic and acidic residues" evidence="1">
    <location>
        <begin position="107"/>
        <end position="121"/>
    </location>
</feature>
<evidence type="ECO:0000313" key="3">
    <source>
        <dbReference type="Proteomes" id="UP001432322"/>
    </source>
</evidence>
<dbReference type="Proteomes" id="UP001432322">
    <property type="component" value="Unassembled WGS sequence"/>
</dbReference>
<reference evidence="2" key="1">
    <citation type="submission" date="2023-10" db="EMBL/GenBank/DDBJ databases">
        <title>Genome assembly of Pristionchus species.</title>
        <authorList>
            <person name="Yoshida K."/>
            <person name="Sommer R.J."/>
        </authorList>
    </citation>
    <scope>NUCLEOTIDE SEQUENCE</scope>
    <source>
        <strain evidence="2">RS5133</strain>
    </source>
</reference>
<evidence type="ECO:0000313" key="2">
    <source>
        <dbReference type="EMBL" id="GMT27620.1"/>
    </source>
</evidence>
<feature type="compositionally biased region" description="Basic and acidic residues" evidence="1">
    <location>
        <begin position="128"/>
        <end position="164"/>
    </location>
</feature>
<feature type="compositionally biased region" description="Basic and acidic residues" evidence="1">
    <location>
        <begin position="70"/>
        <end position="79"/>
    </location>
</feature>
<proteinExistence type="predicted"/>
<feature type="non-terminal residue" evidence="2">
    <location>
        <position position="1"/>
    </location>
</feature>
<dbReference type="AlphaFoldDB" id="A0AAV5W789"/>
<dbReference type="EMBL" id="BTSY01000005">
    <property type="protein sequence ID" value="GMT27620.1"/>
    <property type="molecule type" value="Genomic_DNA"/>
</dbReference>
<comment type="caution">
    <text evidence="2">The sequence shown here is derived from an EMBL/GenBank/DDBJ whole genome shotgun (WGS) entry which is preliminary data.</text>
</comment>
<evidence type="ECO:0000256" key="1">
    <source>
        <dbReference type="SAM" id="MobiDB-lite"/>
    </source>
</evidence>
<keyword evidence="3" id="KW-1185">Reference proteome</keyword>